<sequence length="638" mass="70760">MANVIPTGKANYKKKDGIITLTPDETALTWTPLPGTGPPIVSLAVDSIKNIQQTPETAAKVILKIFKKPASPDETASESYLFQFTSPTEARAEANAIRDVLSQLISGTRGNDPGVPRPVANGNGTSGPMPMANAAIPKPPAMIWSDDKSLKADLKLQRSLMEQNAELGQTYADARAIKPDNISDAVFNEQFWATRINLLRNHAIELNQIRGQYNVLSVVKPRMENDEFKLNIKPEQIQLIMKQYPLVRRIYDENVPKISEGEFISKFFLSRLYKKLRGERVTENDENIPMFDRYLDNESWMGWTSNLSPQEIPHIIDVEGNEENQGGFRSGNRQDVEMRPRKNVPVIKTLNSLSEKILNGVAPSDHNISAAATDTIDESVFRALALKDLQGDAAADVIKLNAKQQSEFFSNQDATQPSAEALEYVKQIPSDVVFDVQADLETLDEDGSGGIDLHRSIGVDEDSDSDGEATRTPHVGSRAARKAAQDQILEGMAKQRAAIYTANGHDDAADMVKSPMSITPDITQRCYLTNATTTEFLKQFWDAFLSGDPARTQELAYYVESLKRSQARIDALANEAEKVRLELVEHRKKEMKEIFRKTGRKTRWVNIGGGKEAVLALFEATIASLNTAQSLYKQASGH</sequence>
<dbReference type="Gene3D" id="2.30.29.30">
    <property type="entry name" value="Pleckstrin-homology domain (PH domain)/Phosphotyrosine-binding domain (PTB)"/>
    <property type="match status" value="1"/>
</dbReference>
<dbReference type="EMBL" id="MU865914">
    <property type="protein sequence ID" value="KAK4455619.1"/>
    <property type="molecule type" value="Genomic_DNA"/>
</dbReference>
<dbReference type="SUPFAM" id="SSF50729">
    <property type="entry name" value="PH domain-like"/>
    <property type="match status" value="1"/>
</dbReference>
<comment type="subcellular location">
    <subcellularLocation>
        <location evidence="1">Nucleus</location>
    </subcellularLocation>
</comment>
<dbReference type="InterPro" id="IPR027079">
    <property type="entry name" value="Tfb1/GTF2H1"/>
</dbReference>
<keyword evidence="7" id="KW-0175">Coiled coil</keyword>
<evidence type="ECO:0000256" key="7">
    <source>
        <dbReference type="SAM" id="Coils"/>
    </source>
</evidence>
<evidence type="ECO:0000313" key="10">
    <source>
        <dbReference type="EMBL" id="KAK4455619.1"/>
    </source>
</evidence>
<reference evidence="10" key="2">
    <citation type="submission" date="2023-05" db="EMBL/GenBank/DDBJ databases">
        <authorList>
            <consortium name="Lawrence Berkeley National Laboratory"/>
            <person name="Steindorff A."/>
            <person name="Hensen N."/>
            <person name="Bonometti L."/>
            <person name="Westerberg I."/>
            <person name="Brannstrom I.O."/>
            <person name="Guillou S."/>
            <person name="Cros-Aarteil S."/>
            <person name="Calhoun S."/>
            <person name="Haridas S."/>
            <person name="Kuo A."/>
            <person name="Mondo S."/>
            <person name="Pangilinan J."/>
            <person name="Riley R."/>
            <person name="Labutti K."/>
            <person name="Andreopoulos B."/>
            <person name="Lipzen A."/>
            <person name="Chen C."/>
            <person name="Yanf M."/>
            <person name="Daum C."/>
            <person name="Ng V."/>
            <person name="Clum A."/>
            <person name="Ohm R."/>
            <person name="Martin F."/>
            <person name="Silar P."/>
            <person name="Natvig D."/>
            <person name="Lalanne C."/>
            <person name="Gautier V."/>
            <person name="Ament-Velasquez S.L."/>
            <person name="Kruys A."/>
            <person name="Hutchinson M.I."/>
            <person name="Powell A.J."/>
            <person name="Barry K."/>
            <person name="Miller A.N."/>
            <person name="Grigoriev I.V."/>
            <person name="Debuchy R."/>
            <person name="Gladieux P."/>
            <person name="Thoren M.H."/>
            <person name="Johannesson H."/>
        </authorList>
    </citation>
    <scope>NUCLEOTIDE SEQUENCE</scope>
    <source>
        <strain evidence="10">PSN243</strain>
    </source>
</reference>
<protein>
    <recommendedName>
        <fullName evidence="9">BSD domain-containing protein</fullName>
    </recommendedName>
</protein>
<keyword evidence="3" id="KW-0677">Repeat</keyword>
<dbReference type="Proteomes" id="UP001321760">
    <property type="component" value="Unassembled WGS sequence"/>
</dbReference>
<comment type="similarity">
    <text evidence="2">Belongs to the TFB1 family.</text>
</comment>
<dbReference type="Pfam" id="PF08567">
    <property type="entry name" value="PH_TFIIH"/>
    <property type="match status" value="1"/>
</dbReference>
<feature type="region of interest" description="Disordered" evidence="8">
    <location>
        <begin position="445"/>
        <end position="483"/>
    </location>
</feature>
<comment type="caution">
    <text evidence="10">The sequence shown here is derived from an EMBL/GenBank/DDBJ whole genome shotgun (WGS) entry which is preliminary data.</text>
</comment>
<dbReference type="SMART" id="SM00751">
    <property type="entry name" value="BSD"/>
    <property type="match status" value="2"/>
</dbReference>
<feature type="coiled-coil region" evidence="7">
    <location>
        <begin position="562"/>
        <end position="589"/>
    </location>
</feature>
<dbReference type="InterPro" id="IPR013876">
    <property type="entry name" value="TFIIH_BTF_p62_N"/>
</dbReference>
<keyword evidence="11" id="KW-1185">Reference proteome</keyword>
<dbReference type="PANTHER" id="PTHR12856">
    <property type="entry name" value="TRANSCRIPTION INITIATION FACTOR IIH-RELATED"/>
    <property type="match status" value="1"/>
</dbReference>
<evidence type="ECO:0000256" key="6">
    <source>
        <dbReference type="ARBA" id="ARBA00023242"/>
    </source>
</evidence>
<evidence type="ECO:0000256" key="1">
    <source>
        <dbReference type="ARBA" id="ARBA00004123"/>
    </source>
</evidence>
<evidence type="ECO:0000259" key="9">
    <source>
        <dbReference type="PROSITE" id="PS50858"/>
    </source>
</evidence>
<evidence type="ECO:0000313" key="11">
    <source>
        <dbReference type="Proteomes" id="UP001321760"/>
    </source>
</evidence>
<dbReference type="GO" id="GO:0006351">
    <property type="term" value="P:DNA-templated transcription"/>
    <property type="evidence" value="ECO:0007669"/>
    <property type="project" value="InterPro"/>
</dbReference>
<dbReference type="FunFam" id="2.30.29.30:FF:000406">
    <property type="entry name" value="Putative RNA polymerase II transcription factor related protein"/>
    <property type="match status" value="1"/>
</dbReference>
<dbReference type="AlphaFoldDB" id="A0AAV9H6T9"/>
<organism evidence="10 11">
    <name type="scientific">Podospora aff. communis PSN243</name>
    <dbReference type="NCBI Taxonomy" id="3040156"/>
    <lineage>
        <taxon>Eukaryota</taxon>
        <taxon>Fungi</taxon>
        <taxon>Dikarya</taxon>
        <taxon>Ascomycota</taxon>
        <taxon>Pezizomycotina</taxon>
        <taxon>Sordariomycetes</taxon>
        <taxon>Sordariomycetidae</taxon>
        <taxon>Sordariales</taxon>
        <taxon>Podosporaceae</taxon>
        <taxon>Podospora</taxon>
    </lineage>
</organism>
<name>A0AAV9H6T9_9PEZI</name>
<evidence type="ECO:0000256" key="8">
    <source>
        <dbReference type="SAM" id="MobiDB-lite"/>
    </source>
</evidence>
<evidence type="ECO:0000256" key="5">
    <source>
        <dbReference type="ARBA" id="ARBA00023163"/>
    </source>
</evidence>
<gene>
    <name evidence="10" type="ORF">QBC34DRAFT_390431</name>
</gene>
<keyword evidence="4" id="KW-0805">Transcription regulation</keyword>
<evidence type="ECO:0000256" key="4">
    <source>
        <dbReference type="ARBA" id="ARBA00023015"/>
    </source>
</evidence>
<dbReference type="CDD" id="cd13229">
    <property type="entry name" value="PH_TFIIH"/>
    <property type="match status" value="1"/>
</dbReference>
<evidence type="ECO:0000256" key="2">
    <source>
        <dbReference type="ARBA" id="ARBA00009448"/>
    </source>
</evidence>
<dbReference type="InterPro" id="IPR005607">
    <property type="entry name" value="BSD_dom"/>
</dbReference>
<keyword evidence="5" id="KW-0804">Transcription</keyword>
<evidence type="ECO:0000256" key="3">
    <source>
        <dbReference type="ARBA" id="ARBA00022737"/>
    </source>
</evidence>
<dbReference type="GO" id="GO:0006289">
    <property type="term" value="P:nucleotide-excision repair"/>
    <property type="evidence" value="ECO:0007669"/>
    <property type="project" value="InterPro"/>
</dbReference>
<dbReference type="InterPro" id="IPR011993">
    <property type="entry name" value="PH-like_dom_sf"/>
</dbReference>
<keyword evidence="6" id="KW-0539">Nucleus</keyword>
<accession>A0AAV9H6T9</accession>
<reference evidence="10" key="1">
    <citation type="journal article" date="2023" name="Mol. Phylogenet. Evol.">
        <title>Genome-scale phylogeny and comparative genomics of the fungal order Sordariales.</title>
        <authorList>
            <person name="Hensen N."/>
            <person name="Bonometti L."/>
            <person name="Westerberg I."/>
            <person name="Brannstrom I.O."/>
            <person name="Guillou S."/>
            <person name="Cros-Aarteil S."/>
            <person name="Calhoun S."/>
            <person name="Haridas S."/>
            <person name="Kuo A."/>
            <person name="Mondo S."/>
            <person name="Pangilinan J."/>
            <person name="Riley R."/>
            <person name="LaButti K."/>
            <person name="Andreopoulos B."/>
            <person name="Lipzen A."/>
            <person name="Chen C."/>
            <person name="Yan M."/>
            <person name="Daum C."/>
            <person name="Ng V."/>
            <person name="Clum A."/>
            <person name="Steindorff A."/>
            <person name="Ohm R.A."/>
            <person name="Martin F."/>
            <person name="Silar P."/>
            <person name="Natvig D.O."/>
            <person name="Lalanne C."/>
            <person name="Gautier V."/>
            <person name="Ament-Velasquez S.L."/>
            <person name="Kruys A."/>
            <person name="Hutchinson M.I."/>
            <person name="Powell A.J."/>
            <person name="Barry K."/>
            <person name="Miller A.N."/>
            <person name="Grigoriev I.V."/>
            <person name="Debuchy R."/>
            <person name="Gladieux P."/>
            <person name="Hiltunen Thoren M."/>
            <person name="Johannesson H."/>
        </authorList>
    </citation>
    <scope>NUCLEOTIDE SEQUENCE</scope>
    <source>
        <strain evidence="10">PSN243</strain>
    </source>
</reference>
<dbReference type="GO" id="GO:0000439">
    <property type="term" value="C:transcription factor TFIIH core complex"/>
    <property type="evidence" value="ECO:0007669"/>
    <property type="project" value="InterPro"/>
</dbReference>
<proteinExistence type="inferred from homology"/>
<feature type="domain" description="BSD" evidence="9">
    <location>
        <begin position="144"/>
        <end position="203"/>
    </location>
</feature>
<feature type="domain" description="BSD" evidence="9">
    <location>
        <begin position="224"/>
        <end position="275"/>
    </location>
</feature>
<dbReference type="Pfam" id="PF03909">
    <property type="entry name" value="BSD"/>
    <property type="match status" value="2"/>
</dbReference>
<dbReference type="PROSITE" id="PS50858">
    <property type="entry name" value="BSD"/>
    <property type="match status" value="2"/>
</dbReference>